<proteinExistence type="predicted"/>
<gene>
    <name evidence="2" type="ORF">EZS27_005415</name>
</gene>
<evidence type="ECO:0000256" key="1">
    <source>
        <dbReference type="SAM" id="MobiDB-lite"/>
    </source>
</evidence>
<sequence>MKFLTINICVYRFVSLHLHHTIKRDSLSFEILAACSRLENSSNFMQIPRQATTGNGGPQPSGYALHSGLQIR</sequence>
<accession>A0A5J4SN12</accession>
<protein>
    <submittedName>
        <fullName evidence="2">Uncharacterized protein</fullName>
    </submittedName>
</protein>
<feature type="region of interest" description="Disordered" evidence="1">
    <location>
        <begin position="48"/>
        <end position="72"/>
    </location>
</feature>
<dbReference type="EMBL" id="SNRY01000106">
    <property type="protein sequence ID" value="KAA6347122.1"/>
    <property type="molecule type" value="Genomic_DNA"/>
</dbReference>
<dbReference type="AlphaFoldDB" id="A0A5J4SN12"/>
<reference evidence="2" key="1">
    <citation type="submission" date="2019-03" db="EMBL/GenBank/DDBJ databases">
        <title>Single cell metagenomics reveals metabolic interactions within the superorganism composed of flagellate Streblomastix strix and complex community of Bacteroidetes bacteria on its surface.</title>
        <authorList>
            <person name="Treitli S.C."/>
            <person name="Kolisko M."/>
            <person name="Husnik F."/>
            <person name="Keeling P."/>
            <person name="Hampl V."/>
        </authorList>
    </citation>
    <scope>NUCLEOTIDE SEQUENCE</scope>
    <source>
        <strain evidence="2">STM</strain>
    </source>
</reference>
<name>A0A5J4SN12_9ZZZZ</name>
<comment type="caution">
    <text evidence="2">The sequence shown here is derived from an EMBL/GenBank/DDBJ whole genome shotgun (WGS) entry which is preliminary data.</text>
</comment>
<evidence type="ECO:0000313" key="2">
    <source>
        <dbReference type="EMBL" id="KAA6347122.1"/>
    </source>
</evidence>
<organism evidence="2">
    <name type="scientific">termite gut metagenome</name>
    <dbReference type="NCBI Taxonomy" id="433724"/>
    <lineage>
        <taxon>unclassified sequences</taxon>
        <taxon>metagenomes</taxon>
        <taxon>organismal metagenomes</taxon>
    </lineage>
</organism>